<evidence type="ECO:0008006" key="3">
    <source>
        <dbReference type="Google" id="ProtNLM"/>
    </source>
</evidence>
<gene>
    <name evidence="1" type="ORF">PBLR_13795</name>
</gene>
<dbReference type="InterPro" id="IPR026838">
    <property type="entry name" value="YheC/D"/>
</dbReference>
<proteinExistence type="predicted"/>
<dbReference type="AlphaFoldDB" id="A0A383REU8"/>
<dbReference type="Pfam" id="PF14398">
    <property type="entry name" value="ATPgrasp_YheCD"/>
    <property type="match status" value="1"/>
</dbReference>
<dbReference type="SUPFAM" id="SSF56059">
    <property type="entry name" value="Glutathione synthetase ATP-binding domain-like"/>
    <property type="match status" value="1"/>
</dbReference>
<accession>A0A383REU8</accession>
<organism evidence="1 2">
    <name type="scientific">Paenibacillus alvei</name>
    <name type="common">Bacillus alvei</name>
    <dbReference type="NCBI Taxonomy" id="44250"/>
    <lineage>
        <taxon>Bacteria</taxon>
        <taxon>Bacillati</taxon>
        <taxon>Bacillota</taxon>
        <taxon>Bacilli</taxon>
        <taxon>Bacillales</taxon>
        <taxon>Paenibacillaceae</taxon>
        <taxon>Paenibacillus</taxon>
    </lineage>
</organism>
<dbReference type="Proteomes" id="UP000304148">
    <property type="component" value="Chromosome"/>
</dbReference>
<dbReference type="Gene3D" id="3.30.470.20">
    <property type="entry name" value="ATP-grasp fold, B domain"/>
    <property type="match status" value="1"/>
</dbReference>
<evidence type="ECO:0000313" key="1">
    <source>
        <dbReference type="EMBL" id="SYX85373.1"/>
    </source>
</evidence>
<protein>
    <recommendedName>
        <fullName evidence="3">ATP-grasp domain-containing protein</fullName>
    </recommendedName>
</protein>
<dbReference type="EMBL" id="LS992241">
    <property type="protein sequence ID" value="SYX85373.1"/>
    <property type="molecule type" value="Genomic_DNA"/>
</dbReference>
<sequence>MNILEPSALTLGVLQCEGTGTLPFAEAEYCRKLCIAGRKHGIRVIVFSPLWIHWDDCTVHAFVYEKSGWEQRTFPLPRLAYDRCSYSNPQQYRKTQAAIIRMKHLANITLLGIGLRGKWDIYRSMRKDSSLSPILPPTRLFAGISSLAALLNRYHGGLFLKPHGGTHGKSTLHVRYRNNDKEKTDSISAALPGTLELRGRDDDNHPLQHSFSRPQEGFAWIEQFVGKRRFVIQPYLSLVTQEGEPFDVRVLMQKNGNGRWVLTGMAARVGQPDSVTSNLHGGGRAVSVIPFLESQFEPNHVHRLIEQLSTYSEYIPPLLEAQYGRISEIGLDYGIDRKARPWLLEVNSKPGRSVFRHTGEYEAALKSVENPILYARHVLVRYLRRVSS</sequence>
<evidence type="ECO:0000313" key="2">
    <source>
        <dbReference type="Proteomes" id="UP000304148"/>
    </source>
</evidence>
<name>A0A383REU8_PAEAL</name>
<dbReference type="RefSeq" id="WP_138187079.1">
    <property type="nucleotide sequence ID" value="NZ_LS992241.1"/>
</dbReference>
<reference evidence="2" key="1">
    <citation type="submission" date="2018-08" db="EMBL/GenBank/DDBJ databases">
        <authorList>
            <person name="Chevrot R."/>
        </authorList>
    </citation>
    <scope>NUCLEOTIDE SEQUENCE [LARGE SCALE GENOMIC DNA]</scope>
</reference>